<dbReference type="Gene3D" id="3.40.50.300">
    <property type="entry name" value="P-loop containing nucleotide triphosphate hydrolases"/>
    <property type="match status" value="1"/>
</dbReference>
<feature type="non-terminal residue" evidence="2">
    <location>
        <position position="1"/>
    </location>
</feature>
<feature type="domain" description="Helicase ATP-binding" evidence="1">
    <location>
        <begin position="1"/>
        <end position="100"/>
    </location>
</feature>
<feature type="non-terminal residue" evidence="2">
    <location>
        <position position="100"/>
    </location>
</feature>
<evidence type="ECO:0000259" key="1">
    <source>
        <dbReference type="PROSITE" id="PS51192"/>
    </source>
</evidence>
<evidence type="ECO:0000313" key="3">
    <source>
        <dbReference type="Proteomes" id="UP001497623"/>
    </source>
</evidence>
<sequence length="100" mass="11363">IRGSLSLDAKRTVFVVNTVPLVYQQAEAIEKHTALTVGKYEGSMNVDFWSDEKWQSEIENHEVLVIISKILLDLILHSHLPLSMINLMILDECHHATGMH</sequence>
<reference evidence="2 3" key="1">
    <citation type="submission" date="2024-05" db="EMBL/GenBank/DDBJ databases">
        <authorList>
            <person name="Wallberg A."/>
        </authorList>
    </citation>
    <scope>NUCLEOTIDE SEQUENCE [LARGE SCALE GENOMIC DNA]</scope>
</reference>
<name>A0AAV2RR80_MEGNR</name>
<dbReference type="InterPro" id="IPR051363">
    <property type="entry name" value="RLR_Helicase"/>
</dbReference>
<dbReference type="PANTHER" id="PTHR14074:SF16">
    <property type="entry name" value="ANTIVIRAL INNATE IMMUNE RESPONSE RECEPTOR RIG-I"/>
    <property type="match status" value="1"/>
</dbReference>
<protein>
    <recommendedName>
        <fullName evidence="1">Helicase ATP-binding domain-containing protein</fullName>
    </recommendedName>
</protein>
<dbReference type="InterPro" id="IPR027417">
    <property type="entry name" value="P-loop_NTPase"/>
</dbReference>
<organism evidence="2 3">
    <name type="scientific">Meganyctiphanes norvegica</name>
    <name type="common">Northern krill</name>
    <name type="synonym">Thysanopoda norvegica</name>
    <dbReference type="NCBI Taxonomy" id="48144"/>
    <lineage>
        <taxon>Eukaryota</taxon>
        <taxon>Metazoa</taxon>
        <taxon>Ecdysozoa</taxon>
        <taxon>Arthropoda</taxon>
        <taxon>Crustacea</taxon>
        <taxon>Multicrustacea</taxon>
        <taxon>Malacostraca</taxon>
        <taxon>Eumalacostraca</taxon>
        <taxon>Eucarida</taxon>
        <taxon>Euphausiacea</taxon>
        <taxon>Euphausiidae</taxon>
        <taxon>Meganyctiphanes</taxon>
    </lineage>
</organism>
<accession>A0AAV2RR80</accession>
<dbReference type="SUPFAM" id="SSF52540">
    <property type="entry name" value="P-loop containing nucleoside triphosphate hydrolases"/>
    <property type="match status" value="1"/>
</dbReference>
<dbReference type="PANTHER" id="PTHR14074">
    <property type="entry name" value="HELICASE WITH DEATH DOMAIN-RELATED"/>
    <property type="match status" value="1"/>
</dbReference>
<dbReference type="Proteomes" id="UP001497623">
    <property type="component" value="Unassembled WGS sequence"/>
</dbReference>
<dbReference type="InterPro" id="IPR014001">
    <property type="entry name" value="Helicase_ATP-bd"/>
</dbReference>
<dbReference type="EMBL" id="CAXKWB010031320">
    <property type="protein sequence ID" value="CAL4139212.1"/>
    <property type="molecule type" value="Genomic_DNA"/>
</dbReference>
<proteinExistence type="predicted"/>
<dbReference type="GO" id="GO:0016787">
    <property type="term" value="F:hydrolase activity"/>
    <property type="evidence" value="ECO:0007669"/>
    <property type="project" value="InterPro"/>
</dbReference>
<dbReference type="AlphaFoldDB" id="A0AAV2RR80"/>
<evidence type="ECO:0000313" key="2">
    <source>
        <dbReference type="EMBL" id="CAL4139212.1"/>
    </source>
</evidence>
<dbReference type="GO" id="GO:0005524">
    <property type="term" value="F:ATP binding"/>
    <property type="evidence" value="ECO:0007669"/>
    <property type="project" value="InterPro"/>
</dbReference>
<dbReference type="InterPro" id="IPR006935">
    <property type="entry name" value="Helicase/UvrB_N"/>
</dbReference>
<dbReference type="Pfam" id="PF04851">
    <property type="entry name" value="ResIII"/>
    <property type="match status" value="1"/>
</dbReference>
<comment type="caution">
    <text evidence="2">The sequence shown here is derived from an EMBL/GenBank/DDBJ whole genome shotgun (WGS) entry which is preliminary data.</text>
</comment>
<gene>
    <name evidence="2" type="ORF">MNOR_LOCUS28415</name>
</gene>
<dbReference type="PROSITE" id="PS51192">
    <property type="entry name" value="HELICASE_ATP_BIND_1"/>
    <property type="match status" value="1"/>
</dbReference>
<dbReference type="GO" id="GO:0003677">
    <property type="term" value="F:DNA binding"/>
    <property type="evidence" value="ECO:0007669"/>
    <property type="project" value="InterPro"/>
</dbReference>
<keyword evidence="3" id="KW-1185">Reference proteome</keyword>
<dbReference type="GO" id="GO:0005737">
    <property type="term" value="C:cytoplasm"/>
    <property type="evidence" value="ECO:0007669"/>
    <property type="project" value="TreeGrafter"/>
</dbReference>